<dbReference type="Proteomes" id="UP001519460">
    <property type="component" value="Unassembled WGS sequence"/>
</dbReference>
<dbReference type="Gene3D" id="3.30.70.1820">
    <property type="entry name" value="L1 transposable element, RRM domain"/>
    <property type="match status" value="1"/>
</dbReference>
<dbReference type="PANTHER" id="PTHR11505">
    <property type="entry name" value="L1 TRANSPOSABLE ELEMENT-RELATED"/>
    <property type="match status" value="1"/>
</dbReference>
<dbReference type="EMBL" id="JACVVK020000060">
    <property type="protein sequence ID" value="KAK7497235.1"/>
    <property type="molecule type" value="Genomic_DNA"/>
</dbReference>
<evidence type="ECO:0000256" key="1">
    <source>
        <dbReference type="SAM" id="Coils"/>
    </source>
</evidence>
<comment type="caution">
    <text evidence="2">The sequence shown here is derived from an EMBL/GenBank/DDBJ whole genome shotgun (WGS) entry which is preliminary data.</text>
</comment>
<sequence length="317" mass="35809">MPAVPLNFRQICGHFVTVFVTFMGKRVERAKSKLPGRTVQLSSPVIGVMLGLLLAQLLQMSGDVELNPGPPKSVEKTIQTRLTTERKNSETGEPSLGDVMAKLGSMEISIDSKLDSLRSEVNDTCTTLKSDMNDLKEEVLNLKARNEELLQENLDLRDRLHEMDSKIDDLENRSRRNNLLFYGISRPENETNEECEKAVQDFLTDKLELEEPVSFDRVHRLGGRADSPIIARCTFFKEKMTILGAKKKLQGSKLSVGEDFSPRVRSIRKALSPFLKEAKQAQKRAVMVFDHLLIDGRKYVLNDNRTGIREAGRHADQ</sequence>
<gene>
    <name evidence="2" type="ORF">BaRGS_00011529</name>
</gene>
<dbReference type="Gene3D" id="1.20.5.1700">
    <property type="match status" value="1"/>
</dbReference>
<evidence type="ECO:0000313" key="2">
    <source>
        <dbReference type="EMBL" id="KAK7497235.1"/>
    </source>
</evidence>
<feature type="coiled-coil region" evidence="1">
    <location>
        <begin position="118"/>
        <end position="173"/>
    </location>
</feature>
<name>A0ABD0LCY0_9CAEN</name>
<dbReference type="InterPro" id="IPR004244">
    <property type="entry name" value="Transposase_22"/>
</dbReference>
<organism evidence="2 3">
    <name type="scientific">Batillaria attramentaria</name>
    <dbReference type="NCBI Taxonomy" id="370345"/>
    <lineage>
        <taxon>Eukaryota</taxon>
        <taxon>Metazoa</taxon>
        <taxon>Spiralia</taxon>
        <taxon>Lophotrochozoa</taxon>
        <taxon>Mollusca</taxon>
        <taxon>Gastropoda</taxon>
        <taxon>Caenogastropoda</taxon>
        <taxon>Sorbeoconcha</taxon>
        <taxon>Cerithioidea</taxon>
        <taxon>Batillariidae</taxon>
        <taxon>Batillaria</taxon>
    </lineage>
</organism>
<proteinExistence type="predicted"/>
<dbReference type="AlphaFoldDB" id="A0ABD0LCY0"/>
<keyword evidence="3" id="KW-1185">Reference proteome</keyword>
<reference evidence="2 3" key="1">
    <citation type="journal article" date="2023" name="Sci. Data">
        <title>Genome assembly of the Korean intertidal mud-creeper Batillaria attramentaria.</title>
        <authorList>
            <person name="Patra A.K."/>
            <person name="Ho P.T."/>
            <person name="Jun S."/>
            <person name="Lee S.J."/>
            <person name="Kim Y."/>
            <person name="Won Y.J."/>
        </authorList>
    </citation>
    <scope>NUCLEOTIDE SEQUENCE [LARGE SCALE GENOMIC DNA]</scope>
    <source>
        <strain evidence="2">Wonlab-2016</strain>
    </source>
</reference>
<protein>
    <submittedName>
        <fullName evidence="2">Uncharacterized protein</fullName>
    </submittedName>
</protein>
<evidence type="ECO:0000313" key="3">
    <source>
        <dbReference type="Proteomes" id="UP001519460"/>
    </source>
</evidence>
<keyword evidence="1" id="KW-0175">Coiled coil</keyword>
<accession>A0ABD0LCY0</accession>